<evidence type="ECO:0000256" key="6">
    <source>
        <dbReference type="ARBA" id="ARBA00023034"/>
    </source>
</evidence>
<protein>
    <recommendedName>
        <fullName evidence="9">Carbohydrate sulfotransferase</fullName>
        <ecNumber evidence="9">2.8.2.-</ecNumber>
    </recommendedName>
</protein>
<feature type="non-terminal residue" evidence="10">
    <location>
        <position position="1"/>
    </location>
</feature>
<dbReference type="GO" id="GO:0016051">
    <property type="term" value="P:carbohydrate biosynthetic process"/>
    <property type="evidence" value="ECO:0007669"/>
    <property type="project" value="InterPro"/>
</dbReference>
<dbReference type="InterPro" id="IPR018011">
    <property type="entry name" value="Carb_sulfotrans_8-10"/>
</dbReference>
<dbReference type="EC" id="2.8.2.-" evidence="9"/>
<keyword evidence="3 9" id="KW-0808">Transferase</keyword>
<evidence type="ECO:0000256" key="3">
    <source>
        <dbReference type="ARBA" id="ARBA00022679"/>
    </source>
</evidence>
<sequence>QDSIFEERRRRLQEVCNGKENVFIGNNTEANIKGRMHIDSRHKIIYCAIEKTGSTFWKRTMQILIGIRNASNPFVIRGMEAHFSFNTLRKVSFDIVHVLLQKYTKFLFVREPYARLLSGYVDKLFSPNSFYWKYTGTYIVRYFRSLPSNHSIKCGHDVTFPEFIDYFIDSEEHNRFRNGHFTPSYDHCRPCQIQYDIIGKLESFKNDTIFILEKLGVDSLIHFSDFAKESEIDALTDAADNVYAMRLAVTKCMTFTEALRRVWKKMQIRGLLSREIPFPYSDDSRAYIPYSTFLKTLLDAHARSGPRDKRIENRKLALIEAYRQIDYRQLLRLKRILEPDCKIFGYDPEPSIIFQQTRQPESFYFMFDY</sequence>
<evidence type="ECO:0000256" key="2">
    <source>
        <dbReference type="ARBA" id="ARBA00006339"/>
    </source>
</evidence>
<keyword evidence="6 9" id="KW-0333">Golgi apparatus</keyword>
<proteinExistence type="inferred from homology"/>
<dbReference type="GO" id="GO:0000139">
    <property type="term" value="C:Golgi membrane"/>
    <property type="evidence" value="ECO:0007669"/>
    <property type="project" value="UniProtKB-SubCell"/>
</dbReference>
<keyword evidence="9" id="KW-0735">Signal-anchor</keyword>
<keyword evidence="5" id="KW-1133">Transmembrane helix</keyword>
<evidence type="ECO:0000256" key="9">
    <source>
        <dbReference type="RuleBase" id="RU364020"/>
    </source>
</evidence>
<evidence type="ECO:0000256" key="4">
    <source>
        <dbReference type="ARBA" id="ARBA00022692"/>
    </source>
</evidence>
<keyword evidence="8 9" id="KW-0325">Glycoprotein</keyword>
<name>A0A0L8GQH8_OCTBM</name>
<dbReference type="InterPro" id="IPR005331">
    <property type="entry name" value="Sulfotransferase"/>
</dbReference>
<organism evidence="10">
    <name type="scientific">Octopus bimaculoides</name>
    <name type="common">California two-spotted octopus</name>
    <dbReference type="NCBI Taxonomy" id="37653"/>
    <lineage>
        <taxon>Eukaryota</taxon>
        <taxon>Metazoa</taxon>
        <taxon>Spiralia</taxon>
        <taxon>Lophotrochozoa</taxon>
        <taxon>Mollusca</taxon>
        <taxon>Cephalopoda</taxon>
        <taxon>Coleoidea</taxon>
        <taxon>Octopodiformes</taxon>
        <taxon>Octopoda</taxon>
        <taxon>Incirrata</taxon>
        <taxon>Octopodidae</taxon>
        <taxon>Octopus</taxon>
    </lineage>
</organism>
<gene>
    <name evidence="10" type="ORF">OCBIM_22029807mg</name>
</gene>
<evidence type="ECO:0000256" key="5">
    <source>
        <dbReference type="ARBA" id="ARBA00022989"/>
    </source>
</evidence>
<evidence type="ECO:0000313" key="10">
    <source>
        <dbReference type="EMBL" id="KOF79122.1"/>
    </source>
</evidence>
<keyword evidence="9" id="KW-0119">Carbohydrate metabolism</keyword>
<dbReference type="OrthoDB" id="2019940at2759"/>
<keyword evidence="7" id="KW-0472">Membrane</keyword>
<evidence type="ECO:0000256" key="7">
    <source>
        <dbReference type="ARBA" id="ARBA00023136"/>
    </source>
</evidence>
<dbReference type="GO" id="GO:0008146">
    <property type="term" value="F:sulfotransferase activity"/>
    <property type="evidence" value="ECO:0007669"/>
    <property type="project" value="InterPro"/>
</dbReference>
<dbReference type="PANTHER" id="PTHR12137:SF54">
    <property type="entry name" value="CARBOHYDRATE SULFOTRANSFERASE"/>
    <property type="match status" value="1"/>
</dbReference>
<accession>A0A0L8GQH8</accession>
<dbReference type="PANTHER" id="PTHR12137">
    <property type="entry name" value="CARBOHYDRATE SULFOTRANSFERASE"/>
    <property type="match status" value="1"/>
</dbReference>
<evidence type="ECO:0000256" key="1">
    <source>
        <dbReference type="ARBA" id="ARBA00004323"/>
    </source>
</evidence>
<dbReference type="Pfam" id="PF03567">
    <property type="entry name" value="Sulfotransfer_2"/>
    <property type="match status" value="1"/>
</dbReference>
<dbReference type="AlphaFoldDB" id="A0A0L8GQH8"/>
<comment type="similarity">
    <text evidence="2 9">Belongs to the sulfotransferase 2 family.</text>
</comment>
<reference evidence="10" key="1">
    <citation type="submission" date="2015-07" db="EMBL/GenBank/DDBJ databases">
        <title>MeaNS - Measles Nucleotide Surveillance Program.</title>
        <authorList>
            <person name="Tran T."/>
            <person name="Druce J."/>
        </authorList>
    </citation>
    <scope>NUCLEOTIDE SEQUENCE</scope>
    <source>
        <strain evidence="10">UCB-OBI-ISO-001</strain>
        <tissue evidence="10">Gonad</tissue>
    </source>
</reference>
<dbReference type="EMBL" id="KQ420828">
    <property type="protein sequence ID" value="KOF79122.1"/>
    <property type="molecule type" value="Genomic_DNA"/>
</dbReference>
<comment type="subcellular location">
    <subcellularLocation>
        <location evidence="1 9">Golgi apparatus membrane</location>
        <topology evidence="1 9">Single-pass type II membrane protein</topology>
    </subcellularLocation>
</comment>
<evidence type="ECO:0000256" key="8">
    <source>
        <dbReference type="ARBA" id="ARBA00023180"/>
    </source>
</evidence>
<keyword evidence="4" id="KW-0812">Transmembrane</keyword>